<sequence length="707" mass="80740">MERDDGPSASNKSTVIKAGQETMERLDVLVCGQCHSLFHFIEEFQEHRSKEGACSKTSCIHDTIDDNRQKAQEWAFLLWKGIQIQDSSDIEASNTSTLHEKWCKMDTKMKEAWVISGKIVQTLTKINNAKMQDTLMQSNTNVESAKPIIVRKVVRNEQPEETGEAKKDSATSLETKKNESMEIEVDKKEKSRLKSSIKPKTKSDKATTEEDADQSNEEYIIDKILAKRFNTEKRCWEYLIEWKSSPQEEPRLKSSIKPKIKSSKATTEEDTDQSNEEYIIDKILAKRFNTEKRCSEYLIKWEGYPDEKNTWESAEFVATYKSLLDEFERSHAKQKESKEAQQKDNTKVERVSLPLQKSVIKTETSQPGPSTAQTGRSMRSNKSKAMDQPGPSTTQIERSMRSNKSKAMDQIKQWCDLMKDKENKLLNKRRIDDSKSDSEKGGSSTSKETTDDASSDDEWTGEDERPLSQRIQRSFNRTDAQSSRFDKTSISSTELTTSLELQSADEAKSSQPPVLVANTEEVVNVDPKQMPNLASDLNVTSRKDSIIKLNSPIGKLAVKGSSMTQGVAMVQNQANINIINYKCGKCSKIFICELHLHKHEKIHKEESYQCEFCGKVFAELSNVYRHKREIHFNVHKDCDDCKKGFDNEQDLNNHLVTKHSDIERPYKCDTCSATFKRLNTLKQHINIHASEKPYVCKGHMSDTIVKD</sequence>
<feature type="region of interest" description="Disordered" evidence="9">
    <location>
        <begin position="331"/>
        <end position="409"/>
    </location>
</feature>
<dbReference type="GO" id="GO:0010468">
    <property type="term" value="P:regulation of gene expression"/>
    <property type="evidence" value="ECO:0007669"/>
    <property type="project" value="TreeGrafter"/>
</dbReference>
<dbReference type="InterPro" id="IPR013087">
    <property type="entry name" value="Znf_C2H2_type"/>
</dbReference>
<gene>
    <name evidence="12" type="ORF">ALC53_13998</name>
</gene>
<dbReference type="EMBL" id="KQ976741">
    <property type="protein sequence ID" value="KYM75570.1"/>
    <property type="molecule type" value="Genomic_DNA"/>
</dbReference>
<dbReference type="SMART" id="SM00355">
    <property type="entry name" value="ZnF_C2H2"/>
    <property type="match status" value="4"/>
</dbReference>
<dbReference type="AlphaFoldDB" id="A0A195AU67"/>
<dbReference type="SUPFAM" id="SSF54160">
    <property type="entry name" value="Chromo domain-like"/>
    <property type="match status" value="2"/>
</dbReference>
<dbReference type="PROSITE" id="PS00598">
    <property type="entry name" value="CHROMO_1"/>
    <property type="match status" value="1"/>
</dbReference>
<evidence type="ECO:0000256" key="1">
    <source>
        <dbReference type="ARBA" id="ARBA00004123"/>
    </source>
</evidence>
<dbReference type="Gene3D" id="2.40.50.40">
    <property type="match status" value="2"/>
</dbReference>
<feature type="compositionally biased region" description="Polar residues" evidence="9">
    <location>
        <begin position="469"/>
        <end position="483"/>
    </location>
</feature>
<feature type="compositionally biased region" description="Basic residues" evidence="9">
    <location>
        <begin position="190"/>
        <end position="200"/>
    </location>
</feature>
<accession>A0A195AU67</accession>
<keyword evidence="13" id="KW-1185">Reference proteome</keyword>
<dbReference type="Pfam" id="PF00096">
    <property type="entry name" value="zf-C2H2"/>
    <property type="match status" value="2"/>
</dbReference>
<dbReference type="InterPro" id="IPR023779">
    <property type="entry name" value="Chromodomain_CS"/>
</dbReference>
<feature type="domain" description="C2H2-type" evidence="11">
    <location>
        <begin position="581"/>
        <end position="608"/>
    </location>
</feature>
<dbReference type="PROSITE" id="PS50157">
    <property type="entry name" value="ZINC_FINGER_C2H2_2"/>
    <property type="match status" value="4"/>
</dbReference>
<evidence type="ECO:0000313" key="12">
    <source>
        <dbReference type="EMBL" id="KYM75570.1"/>
    </source>
</evidence>
<evidence type="ECO:0000256" key="6">
    <source>
        <dbReference type="ARBA" id="ARBA00023125"/>
    </source>
</evidence>
<dbReference type="Pfam" id="PF00385">
    <property type="entry name" value="Chromo"/>
    <property type="match status" value="1"/>
</dbReference>
<feature type="domain" description="C2H2-type" evidence="11">
    <location>
        <begin position="636"/>
        <end position="664"/>
    </location>
</feature>
<keyword evidence="5" id="KW-0862">Zinc</keyword>
<feature type="compositionally biased region" description="Basic and acidic residues" evidence="9">
    <location>
        <begin position="154"/>
        <end position="189"/>
    </location>
</feature>
<dbReference type="InterPro" id="IPR016197">
    <property type="entry name" value="Chromo-like_dom_sf"/>
</dbReference>
<dbReference type="SMART" id="SM00298">
    <property type="entry name" value="CHROMO"/>
    <property type="match status" value="2"/>
</dbReference>
<protein>
    <submittedName>
        <fullName evidence="12">Uncharacterized protein</fullName>
    </submittedName>
</protein>
<evidence type="ECO:0000256" key="3">
    <source>
        <dbReference type="ARBA" id="ARBA00022737"/>
    </source>
</evidence>
<feature type="domain" description="Chromo" evidence="10">
    <location>
        <begin position="278"/>
        <end position="339"/>
    </location>
</feature>
<dbReference type="Gene3D" id="3.30.160.60">
    <property type="entry name" value="Classic Zinc Finger"/>
    <property type="match status" value="2"/>
</dbReference>
<organism evidence="12 13">
    <name type="scientific">Atta colombica</name>
    <dbReference type="NCBI Taxonomy" id="520822"/>
    <lineage>
        <taxon>Eukaryota</taxon>
        <taxon>Metazoa</taxon>
        <taxon>Ecdysozoa</taxon>
        <taxon>Arthropoda</taxon>
        <taxon>Hexapoda</taxon>
        <taxon>Insecta</taxon>
        <taxon>Pterygota</taxon>
        <taxon>Neoptera</taxon>
        <taxon>Endopterygota</taxon>
        <taxon>Hymenoptera</taxon>
        <taxon>Apocrita</taxon>
        <taxon>Aculeata</taxon>
        <taxon>Formicoidea</taxon>
        <taxon>Formicidae</taxon>
        <taxon>Myrmicinae</taxon>
        <taxon>Atta</taxon>
    </lineage>
</organism>
<dbReference type="PROSITE" id="PS00028">
    <property type="entry name" value="ZINC_FINGER_C2H2_1"/>
    <property type="match status" value="4"/>
</dbReference>
<dbReference type="GO" id="GO:0005634">
    <property type="term" value="C:nucleus"/>
    <property type="evidence" value="ECO:0007669"/>
    <property type="project" value="UniProtKB-SubCell"/>
</dbReference>
<evidence type="ECO:0000256" key="4">
    <source>
        <dbReference type="ARBA" id="ARBA00022771"/>
    </source>
</evidence>
<evidence type="ECO:0000256" key="5">
    <source>
        <dbReference type="ARBA" id="ARBA00022833"/>
    </source>
</evidence>
<keyword evidence="2" id="KW-0479">Metal-binding</keyword>
<evidence type="ECO:0000259" key="10">
    <source>
        <dbReference type="PROSITE" id="PS50013"/>
    </source>
</evidence>
<evidence type="ECO:0000259" key="11">
    <source>
        <dbReference type="PROSITE" id="PS50157"/>
    </source>
</evidence>
<dbReference type="InterPro" id="IPR036236">
    <property type="entry name" value="Znf_C2H2_sf"/>
</dbReference>
<evidence type="ECO:0000256" key="2">
    <source>
        <dbReference type="ARBA" id="ARBA00022723"/>
    </source>
</evidence>
<evidence type="ECO:0000313" key="13">
    <source>
        <dbReference type="Proteomes" id="UP000078540"/>
    </source>
</evidence>
<keyword evidence="3" id="KW-0677">Repeat</keyword>
<keyword evidence="7" id="KW-0539">Nucleus</keyword>
<dbReference type="PROSITE" id="PS50013">
    <property type="entry name" value="CHROMO_2"/>
    <property type="match status" value="1"/>
</dbReference>
<feature type="compositionally biased region" description="Acidic residues" evidence="9">
    <location>
        <begin position="451"/>
        <end position="461"/>
    </location>
</feature>
<feature type="domain" description="C2H2-type" evidence="11">
    <location>
        <begin position="608"/>
        <end position="636"/>
    </location>
</feature>
<dbReference type="InterPro" id="IPR023780">
    <property type="entry name" value="Chromo_domain"/>
</dbReference>
<feature type="domain" description="C2H2-type" evidence="11">
    <location>
        <begin position="666"/>
        <end position="693"/>
    </location>
</feature>
<dbReference type="InterPro" id="IPR000953">
    <property type="entry name" value="Chromo/chromo_shadow_dom"/>
</dbReference>
<reference evidence="12 13" key="1">
    <citation type="submission" date="2015-09" db="EMBL/GenBank/DDBJ databases">
        <title>Atta colombica WGS genome.</title>
        <authorList>
            <person name="Nygaard S."/>
            <person name="Hu H."/>
            <person name="Boomsma J."/>
            <person name="Zhang G."/>
        </authorList>
    </citation>
    <scope>NUCLEOTIDE SEQUENCE [LARGE SCALE GENOMIC DNA]</scope>
    <source>
        <strain evidence="12">Treedump-2</strain>
        <tissue evidence="12">Whole body</tissue>
    </source>
</reference>
<dbReference type="PANTHER" id="PTHR16515:SF49">
    <property type="entry name" value="GASTRULA ZINC FINGER PROTEIN XLCGF49.1-LIKE-RELATED"/>
    <property type="match status" value="1"/>
</dbReference>
<keyword evidence="4 8" id="KW-0863">Zinc-finger</keyword>
<name>A0A195AU67_9HYME</name>
<feature type="compositionally biased region" description="Polar residues" evidence="9">
    <location>
        <begin position="359"/>
        <end position="380"/>
    </location>
</feature>
<evidence type="ECO:0000256" key="8">
    <source>
        <dbReference type="PROSITE-ProRule" id="PRU00042"/>
    </source>
</evidence>
<dbReference type="GO" id="GO:0008270">
    <property type="term" value="F:zinc ion binding"/>
    <property type="evidence" value="ECO:0007669"/>
    <property type="project" value="UniProtKB-KW"/>
</dbReference>
<dbReference type="PANTHER" id="PTHR16515">
    <property type="entry name" value="PR DOMAIN ZINC FINGER PROTEIN"/>
    <property type="match status" value="1"/>
</dbReference>
<comment type="subcellular location">
    <subcellularLocation>
        <location evidence="1">Nucleus</location>
    </subcellularLocation>
</comment>
<evidence type="ECO:0000256" key="9">
    <source>
        <dbReference type="SAM" id="MobiDB-lite"/>
    </source>
</evidence>
<dbReference type="GO" id="GO:0003677">
    <property type="term" value="F:DNA binding"/>
    <property type="evidence" value="ECO:0007669"/>
    <property type="project" value="UniProtKB-KW"/>
</dbReference>
<dbReference type="GO" id="GO:0005694">
    <property type="term" value="C:chromosome"/>
    <property type="evidence" value="ECO:0007669"/>
    <property type="project" value="UniProtKB-ARBA"/>
</dbReference>
<dbReference type="CDD" id="cd00024">
    <property type="entry name" value="CD_CSD"/>
    <property type="match status" value="1"/>
</dbReference>
<feature type="region of interest" description="Disordered" evidence="9">
    <location>
        <begin position="153"/>
        <end position="214"/>
    </location>
</feature>
<feature type="region of interest" description="Disordered" evidence="9">
    <location>
        <begin position="425"/>
        <end position="492"/>
    </location>
</feature>
<feature type="region of interest" description="Disordered" evidence="9">
    <location>
        <begin position="250"/>
        <end position="274"/>
    </location>
</feature>
<dbReference type="Proteomes" id="UP000078540">
    <property type="component" value="Unassembled WGS sequence"/>
</dbReference>
<dbReference type="FunFam" id="3.30.160.60:FF:000065">
    <property type="entry name" value="B-cell CLL/lymphoma 6, member B"/>
    <property type="match status" value="1"/>
</dbReference>
<dbReference type="STRING" id="520822.A0A195AU67"/>
<dbReference type="SUPFAM" id="SSF57667">
    <property type="entry name" value="beta-beta-alpha zinc fingers"/>
    <property type="match status" value="2"/>
</dbReference>
<keyword evidence="6" id="KW-0238">DNA-binding</keyword>
<feature type="compositionally biased region" description="Basic and acidic residues" evidence="9">
    <location>
        <begin position="331"/>
        <end position="350"/>
    </location>
</feature>
<evidence type="ECO:0000256" key="7">
    <source>
        <dbReference type="ARBA" id="ARBA00023242"/>
    </source>
</evidence>
<dbReference type="InterPro" id="IPR050331">
    <property type="entry name" value="Zinc_finger"/>
</dbReference>
<proteinExistence type="predicted"/>
<feature type="compositionally biased region" description="Basic and acidic residues" evidence="9">
    <location>
        <begin position="425"/>
        <end position="440"/>
    </location>
</feature>